<keyword evidence="2" id="KW-1185">Reference proteome</keyword>
<dbReference type="STRING" id="13035.Dacsa_2834"/>
<dbReference type="eggNOG" id="COG2374">
    <property type="taxonomic scope" value="Bacteria"/>
</dbReference>
<dbReference type="RefSeq" id="WP_015230376.1">
    <property type="nucleotide sequence ID" value="NC_019780.1"/>
</dbReference>
<protein>
    <submittedName>
        <fullName evidence="1">Uncharacterized protein</fullName>
    </submittedName>
</protein>
<evidence type="ECO:0000313" key="2">
    <source>
        <dbReference type="Proteomes" id="UP000010482"/>
    </source>
</evidence>
<sequence length="515" mass="55415">MLISLNPLFLTWENALTELANSGRLFTAAQEALQLKTIPDSLTELIKQWQTGDFSQLPAVELLSNNSMSGAMGAYASSGETIYLNEDWLATASEEDALAVLMEELGHHLDNVVNEKDAAGDEGAIFASLLQGKDFRDQVREEDDRATLEINGESVTVEQADNFKITPQLVENEITADGIQAGETFEIEFLFEDLITNSESNPNGVVLSGYTDVLFNPTSVLLAENGISYGEGYTTNQTGENRLGNNGEQVGRVSEVGAATSDVNAPASQVVFTLTFEAQTDFTLDPVTIEAEKPDEPKNLITIASSDEDQTRNTEYGQETIGPAVNIIESEGSTEVSEDGATDSYELVLNSQPTADVTIEISNIGQVSVEPTSLTFTPENWDTTQVVTVTATDDNFAEGEHTTPINHSVADGSADEYLDVGISNVAANIIEVQDGEGGNAPPIVEDTTFTIDNESLFSFLGEIVASDPDGDFLEFTIVDGNEDIDGDGIPPFVIDPFENIGEIFVDDIDDLQLAD</sequence>
<dbReference type="KEGG" id="dsl:Dacsa_2834"/>
<proteinExistence type="predicted"/>
<dbReference type="HOGENOM" id="CLU_528656_0_0_3"/>
<dbReference type="AlphaFoldDB" id="K9YWU7"/>
<organism evidence="1 2">
    <name type="scientific">Dactylococcopsis salina (strain PCC 8305)</name>
    <name type="common">Myxobactron salinum</name>
    <dbReference type="NCBI Taxonomy" id="13035"/>
    <lineage>
        <taxon>Bacteria</taxon>
        <taxon>Bacillati</taxon>
        <taxon>Cyanobacteriota</taxon>
        <taxon>Cyanophyceae</taxon>
        <taxon>Nodosilineales</taxon>
        <taxon>Cymatolegaceae</taxon>
        <taxon>Dactylococcopsis</taxon>
    </lineage>
</organism>
<gene>
    <name evidence="1" type="ORF">Dacsa_2834</name>
</gene>
<name>K9YWU7_DACS8</name>
<dbReference type="Proteomes" id="UP000010482">
    <property type="component" value="Chromosome"/>
</dbReference>
<dbReference type="OrthoDB" id="561670at2"/>
<dbReference type="EMBL" id="CP003944">
    <property type="protein sequence ID" value="AFZ51396.1"/>
    <property type="molecule type" value="Genomic_DNA"/>
</dbReference>
<evidence type="ECO:0000313" key="1">
    <source>
        <dbReference type="EMBL" id="AFZ51396.1"/>
    </source>
</evidence>
<dbReference type="eggNOG" id="COG5184">
    <property type="taxonomic scope" value="Bacteria"/>
</dbReference>
<reference evidence="1" key="1">
    <citation type="submission" date="2012-04" db="EMBL/GenBank/DDBJ databases">
        <title>Finished genome of Dactylococcopsis salina PCC 8305.</title>
        <authorList>
            <consortium name="US DOE Joint Genome Institute"/>
            <person name="Gugger M."/>
            <person name="Coursin T."/>
            <person name="Rippka R."/>
            <person name="Tandeau De Marsac N."/>
            <person name="Huntemann M."/>
            <person name="Wei C.-L."/>
            <person name="Han J."/>
            <person name="Detter J.C."/>
            <person name="Han C."/>
            <person name="Tapia R."/>
            <person name="Daligault H."/>
            <person name="Chen A."/>
            <person name="Krypides N."/>
            <person name="Mavromatis K."/>
            <person name="Markowitz V."/>
            <person name="Szeto E."/>
            <person name="Ivanova N."/>
            <person name="Ovchinnikova G."/>
            <person name="Pagani I."/>
            <person name="Pati A."/>
            <person name="Goodwin L."/>
            <person name="Peters L."/>
            <person name="Pitluck S."/>
            <person name="Woyke T."/>
            <person name="Kerfeld C."/>
        </authorList>
    </citation>
    <scope>NUCLEOTIDE SEQUENCE [LARGE SCALE GENOMIC DNA]</scope>
    <source>
        <strain evidence="1">PCC 8305</strain>
    </source>
</reference>
<accession>K9YWU7</accession>